<dbReference type="InterPro" id="IPR011059">
    <property type="entry name" value="Metal-dep_hydrolase_composite"/>
</dbReference>
<gene>
    <name evidence="4" type="ORF">SIL82_12825</name>
</gene>
<dbReference type="InterPro" id="IPR006680">
    <property type="entry name" value="Amidohydro-rel"/>
</dbReference>
<dbReference type="Proteomes" id="UP001279660">
    <property type="component" value="Unassembled WGS sequence"/>
</dbReference>
<name>A0ABU4PLW1_9SPHN</name>
<dbReference type="Pfam" id="PF01979">
    <property type="entry name" value="Amidohydro_1"/>
    <property type="match status" value="1"/>
</dbReference>
<keyword evidence="2" id="KW-0732">Signal</keyword>
<proteinExistence type="predicted"/>
<comment type="caution">
    <text evidence="4">The sequence shown here is derived from an EMBL/GenBank/DDBJ whole genome shotgun (WGS) entry which is preliminary data.</text>
</comment>
<evidence type="ECO:0000256" key="2">
    <source>
        <dbReference type="SAM" id="SignalP"/>
    </source>
</evidence>
<dbReference type="PANTHER" id="PTHR43135:SF3">
    <property type="entry name" value="ALPHA-D-RIBOSE 1-METHYLPHOSPHONATE 5-TRIPHOSPHATE DIPHOSPHATASE"/>
    <property type="match status" value="1"/>
</dbReference>
<dbReference type="InterPro" id="IPR008979">
    <property type="entry name" value="Galactose-bd-like_sf"/>
</dbReference>
<dbReference type="InterPro" id="IPR051781">
    <property type="entry name" value="Metallo-dep_Hydrolase"/>
</dbReference>
<dbReference type="PANTHER" id="PTHR43135">
    <property type="entry name" value="ALPHA-D-RIBOSE 1-METHYLPHOSPHONATE 5-TRIPHOSPHATE DIPHOSPHATASE"/>
    <property type="match status" value="1"/>
</dbReference>
<feature type="compositionally biased region" description="Basic and acidic residues" evidence="1">
    <location>
        <begin position="475"/>
        <end position="494"/>
    </location>
</feature>
<dbReference type="RefSeq" id="WP_010402347.1">
    <property type="nucleotide sequence ID" value="NZ_JAWXXV010000001.1"/>
</dbReference>
<dbReference type="SUPFAM" id="SSF49785">
    <property type="entry name" value="Galactose-binding domain-like"/>
    <property type="match status" value="1"/>
</dbReference>
<feature type="region of interest" description="Disordered" evidence="1">
    <location>
        <begin position="470"/>
        <end position="494"/>
    </location>
</feature>
<evidence type="ECO:0000313" key="4">
    <source>
        <dbReference type="EMBL" id="MDX5985146.1"/>
    </source>
</evidence>
<keyword evidence="5" id="KW-1185">Reference proteome</keyword>
<organism evidence="4 5">
    <name type="scientific">Sphingomonas echinoides</name>
    <dbReference type="NCBI Taxonomy" id="59803"/>
    <lineage>
        <taxon>Bacteria</taxon>
        <taxon>Pseudomonadati</taxon>
        <taxon>Pseudomonadota</taxon>
        <taxon>Alphaproteobacteria</taxon>
        <taxon>Sphingomonadales</taxon>
        <taxon>Sphingomonadaceae</taxon>
        <taxon>Sphingomonas</taxon>
    </lineage>
</organism>
<dbReference type="Gene3D" id="2.30.40.10">
    <property type="entry name" value="Urease, subunit C, domain 1"/>
    <property type="match status" value="1"/>
</dbReference>
<dbReference type="Gene3D" id="3.20.20.140">
    <property type="entry name" value="Metal-dependent hydrolases"/>
    <property type="match status" value="1"/>
</dbReference>
<dbReference type="SUPFAM" id="SSF51556">
    <property type="entry name" value="Metallo-dependent hydrolases"/>
    <property type="match status" value="1"/>
</dbReference>
<evidence type="ECO:0000313" key="5">
    <source>
        <dbReference type="Proteomes" id="UP001279660"/>
    </source>
</evidence>
<feature type="signal peptide" evidence="2">
    <location>
        <begin position="1"/>
        <end position="20"/>
    </location>
</feature>
<evidence type="ECO:0000256" key="1">
    <source>
        <dbReference type="SAM" id="MobiDB-lite"/>
    </source>
</evidence>
<accession>A0ABU4PLW1</accession>
<reference evidence="4 5" key="1">
    <citation type="submission" date="2023-11" db="EMBL/GenBank/DDBJ databases">
        <title>MicrobeMod: A computational toolkit for identifying prokaryotic methylation and restriction-modification with nanopore sequencing.</title>
        <authorList>
            <person name="Crits-Christoph A."/>
            <person name="Kang S.C."/>
            <person name="Lee H."/>
            <person name="Ostrov N."/>
        </authorList>
    </citation>
    <scope>NUCLEOTIDE SEQUENCE [LARGE SCALE GENOMIC DNA]</scope>
    <source>
        <strain evidence="4 5">ATCC 14820</strain>
    </source>
</reference>
<dbReference type="InterPro" id="IPR032466">
    <property type="entry name" value="Metal_Hydrolase"/>
</dbReference>
<dbReference type="SUPFAM" id="SSF51338">
    <property type="entry name" value="Composite domain of metallo-dependent hydrolases"/>
    <property type="match status" value="1"/>
</dbReference>
<sequence>MKWVAAFLAMSSLSAVCAAASPDDTILIRGARVFDGSGAPATVGDVLVRGDRIVAVGPHLRKPRGARSVDARGLTLIPGLHDLHTHLRSPGYDAPDDLGKAYAGYLLAGVTSVNDYSVSGEMIAPIRQMVASGAVAAPHLELAVRVGVPGGHGTEYGWGAFFTLQAATPAAAHVAMATALPYQPSLIKVFADGWRYGRDSDLNSMNVPTLSAIVADAHKAGLPVITHTVTVQGDRVAAMAGVDAVGHGAGDALIDDDLIALMKTHHTAYIPTLVVYEPQQTRRFEPDEQRALTPPEAAFEASHAAQSSKPVAAYDAKRWAIMQDNVRRLKAAGVRIGVGTDAGIEGVYHGPGTLREIWWLTKLGFTPAEALVAATATSADILGRSADNGRIAPGQRADLVLIAGRPDERITDLWKVARVFVSGREVALAPLRALVNRAAPTPLPLHVMPGPIDTGARADGRTDLDTLPVESTDSGVDHSHLDFVRPGSDDPKSPDRPVFLIAHMGAKPRPFAQLVLPLTQGAVQLADARGFTGVAFDARGSGRYDLLFDSYAINDDDWFRTGFEAGEVRRTFHIPFSAFASREPKAQLDLAKLRALIVRLEGKPGGKAWLQLDNIHFYRERASDDRAAPLPAPGARNPQHYSETN</sequence>
<evidence type="ECO:0000259" key="3">
    <source>
        <dbReference type="Pfam" id="PF01979"/>
    </source>
</evidence>
<feature type="region of interest" description="Disordered" evidence="1">
    <location>
        <begin position="626"/>
        <end position="645"/>
    </location>
</feature>
<feature type="chain" id="PRO_5046275241" evidence="2">
    <location>
        <begin position="21"/>
        <end position="645"/>
    </location>
</feature>
<protein>
    <submittedName>
        <fullName evidence="4">Amidohydrolase family protein</fullName>
    </submittedName>
</protein>
<dbReference type="EMBL" id="JAWXXV010000001">
    <property type="protein sequence ID" value="MDX5985146.1"/>
    <property type="molecule type" value="Genomic_DNA"/>
</dbReference>
<feature type="domain" description="Amidohydrolase-related" evidence="3">
    <location>
        <begin position="75"/>
        <end position="426"/>
    </location>
</feature>